<organism evidence="7 8">
    <name type="scientific">Vibrio albus</name>
    <dbReference type="NCBI Taxonomy" id="2200953"/>
    <lineage>
        <taxon>Bacteria</taxon>
        <taxon>Pseudomonadati</taxon>
        <taxon>Pseudomonadota</taxon>
        <taxon>Gammaproteobacteria</taxon>
        <taxon>Vibrionales</taxon>
        <taxon>Vibrionaceae</taxon>
        <taxon>Vibrio</taxon>
    </lineage>
</organism>
<dbReference type="InterPro" id="IPR050469">
    <property type="entry name" value="Diguanylate_Cyclase"/>
</dbReference>
<dbReference type="GO" id="GO:0005886">
    <property type="term" value="C:plasma membrane"/>
    <property type="evidence" value="ECO:0007669"/>
    <property type="project" value="TreeGrafter"/>
</dbReference>
<evidence type="ECO:0000256" key="4">
    <source>
        <dbReference type="PROSITE-ProRule" id="PRU00169"/>
    </source>
</evidence>
<evidence type="ECO:0000259" key="6">
    <source>
        <dbReference type="PROSITE" id="PS50887"/>
    </source>
</evidence>
<dbReference type="PANTHER" id="PTHR45138">
    <property type="entry name" value="REGULATORY COMPONENTS OF SENSORY TRANSDUCTION SYSTEM"/>
    <property type="match status" value="1"/>
</dbReference>
<dbReference type="PROSITE" id="PS50887">
    <property type="entry name" value="GGDEF"/>
    <property type="match status" value="1"/>
</dbReference>
<dbReference type="NCBIfam" id="TIGR00254">
    <property type="entry name" value="GGDEF"/>
    <property type="match status" value="1"/>
</dbReference>
<dbReference type="AlphaFoldDB" id="A0A2U3B703"/>
<dbReference type="GO" id="GO:0052621">
    <property type="term" value="F:diguanylate cyclase activity"/>
    <property type="evidence" value="ECO:0007669"/>
    <property type="project" value="UniProtKB-EC"/>
</dbReference>
<keyword evidence="4" id="KW-0597">Phosphoprotein</keyword>
<dbReference type="SMART" id="SM00267">
    <property type="entry name" value="GGDEF"/>
    <property type="match status" value="1"/>
</dbReference>
<dbReference type="SUPFAM" id="SSF55073">
    <property type="entry name" value="Nucleotide cyclase"/>
    <property type="match status" value="1"/>
</dbReference>
<dbReference type="InterPro" id="IPR029787">
    <property type="entry name" value="Nucleotide_cyclase"/>
</dbReference>
<dbReference type="PROSITE" id="PS50110">
    <property type="entry name" value="RESPONSE_REGULATORY"/>
    <property type="match status" value="1"/>
</dbReference>
<name>A0A2U3B703_9VIBR</name>
<dbReference type="InterPro" id="IPR000160">
    <property type="entry name" value="GGDEF_dom"/>
</dbReference>
<evidence type="ECO:0000256" key="2">
    <source>
        <dbReference type="ARBA" id="ARBA00012528"/>
    </source>
</evidence>
<keyword evidence="8" id="KW-1185">Reference proteome</keyword>
<evidence type="ECO:0000313" key="8">
    <source>
        <dbReference type="Proteomes" id="UP000245362"/>
    </source>
</evidence>
<dbReference type="Pfam" id="PF00072">
    <property type="entry name" value="Response_reg"/>
    <property type="match status" value="1"/>
</dbReference>
<dbReference type="CDD" id="cd01949">
    <property type="entry name" value="GGDEF"/>
    <property type="match status" value="1"/>
</dbReference>
<dbReference type="GO" id="GO:0000160">
    <property type="term" value="P:phosphorelay signal transduction system"/>
    <property type="evidence" value="ECO:0007669"/>
    <property type="project" value="InterPro"/>
</dbReference>
<dbReference type="GO" id="GO:0043709">
    <property type="term" value="P:cell adhesion involved in single-species biofilm formation"/>
    <property type="evidence" value="ECO:0007669"/>
    <property type="project" value="TreeGrafter"/>
</dbReference>
<dbReference type="Proteomes" id="UP000245362">
    <property type="component" value="Unassembled WGS sequence"/>
</dbReference>
<evidence type="ECO:0000259" key="5">
    <source>
        <dbReference type="PROSITE" id="PS50110"/>
    </source>
</evidence>
<dbReference type="FunFam" id="3.30.70.270:FF:000001">
    <property type="entry name" value="Diguanylate cyclase domain protein"/>
    <property type="match status" value="1"/>
</dbReference>
<dbReference type="PANTHER" id="PTHR45138:SF9">
    <property type="entry name" value="DIGUANYLATE CYCLASE DGCM-RELATED"/>
    <property type="match status" value="1"/>
</dbReference>
<gene>
    <name evidence="7" type="ORF">DI392_14170</name>
</gene>
<comment type="catalytic activity">
    <reaction evidence="3">
        <text>2 GTP = 3',3'-c-di-GMP + 2 diphosphate</text>
        <dbReference type="Rhea" id="RHEA:24898"/>
        <dbReference type="ChEBI" id="CHEBI:33019"/>
        <dbReference type="ChEBI" id="CHEBI:37565"/>
        <dbReference type="ChEBI" id="CHEBI:58805"/>
        <dbReference type="EC" id="2.7.7.65"/>
    </reaction>
</comment>
<protein>
    <recommendedName>
        <fullName evidence="2">diguanylate cyclase</fullName>
        <ecNumber evidence="2">2.7.7.65</ecNumber>
    </recommendedName>
</protein>
<dbReference type="Pfam" id="PF00990">
    <property type="entry name" value="GGDEF"/>
    <property type="match status" value="1"/>
</dbReference>
<feature type="modified residue" description="4-aspartylphosphate" evidence="4">
    <location>
        <position position="54"/>
    </location>
</feature>
<dbReference type="InterPro" id="IPR043128">
    <property type="entry name" value="Rev_trsase/Diguanyl_cyclase"/>
</dbReference>
<dbReference type="InterPro" id="IPR011006">
    <property type="entry name" value="CheY-like_superfamily"/>
</dbReference>
<sequence length="293" mass="33298">MENNQRILIVDDEIINLKVLSELFRDKVQLTLAKSGHQALRKAEEVRPDLILLDIRMPGLNGFETLDRLRQNPSTAHIPVIFISGLDDDDHEEKGLKLGAADYIFKPFKLGIVQARVRTHLQLAQQTKMLERLANSDALTSLANRRQYNKTLYQEWHQAIEESAPITIAIFDIDNFKQFNDRHGHDTGDQLLQKVSDLLRDHFSHPRHLVARFGGEEFVVLMPKFGREDAFPLIQQCIEKISQNSDITLSAGGASCHPAEQGCSRSKLFSLADKALYIAKNQGKNCAVWSERY</sequence>
<dbReference type="Gene3D" id="3.40.50.2300">
    <property type="match status" value="1"/>
</dbReference>
<dbReference type="RefSeq" id="WP_109320353.1">
    <property type="nucleotide sequence ID" value="NZ_QFWT01000008.1"/>
</dbReference>
<dbReference type="EMBL" id="QFWT01000008">
    <property type="protein sequence ID" value="PWI32567.1"/>
    <property type="molecule type" value="Genomic_DNA"/>
</dbReference>
<dbReference type="Gene3D" id="3.30.70.270">
    <property type="match status" value="1"/>
</dbReference>
<comment type="cofactor">
    <cofactor evidence="1">
        <name>Mg(2+)</name>
        <dbReference type="ChEBI" id="CHEBI:18420"/>
    </cofactor>
</comment>
<evidence type="ECO:0000256" key="1">
    <source>
        <dbReference type="ARBA" id="ARBA00001946"/>
    </source>
</evidence>
<evidence type="ECO:0000313" key="7">
    <source>
        <dbReference type="EMBL" id="PWI32567.1"/>
    </source>
</evidence>
<comment type="caution">
    <text evidence="7">The sequence shown here is derived from an EMBL/GenBank/DDBJ whole genome shotgun (WGS) entry which is preliminary data.</text>
</comment>
<dbReference type="InterPro" id="IPR001789">
    <property type="entry name" value="Sig_transdc_resp-reg_receiver"/>
</dbReference>
<feature type="domain" description="GGDEF" evidence="6">
    <location>
        <begin position="164"/>
        <end position="292"/>
    </location>
</feature>
<proteinExistence type="predicted"/>
<dbReference type="SMART" id="SM00448">
    <property type="entry name" value="REC"/>
    <property type="match status" value="1"/>
</dbReference>
<dbReference type="EC" id="2.7.7.65" evidence="2"/>
<feature type="domain" description="Response regulatory" evidence="5">
    <location>
        <begin position="6"/>
        <end position="121"/>
    </location>
</feature>
<accession>A0A2U3B703</accession>
<dbReference type="GO" id="GO:1902201">
    <property type="term" value="P:negative regulation of bacterial-type flagellum-dependent cell motility"/>
    <property type="evidence" value="ECO:0007669"/>
    <property type="project" value="TreeGrafter"/>
</dbReference>
<dbReference type="SUPFAM" id="SSF52172">
    <property type="entry name" value="CheY-like"/>
    <property type="match status" value="1"/>
</dbReference>
<reference evidence="7 8" key="1">
    <citation type="submission" date="2018-05" db="EMBL/GenBank/DDBJ databases">
        <title>Vibrio limimaris sp. nov., isolated from marine sediment.</title>
        <authorList>
            <person name="Li C.-M."/>
        </authorList>
    </citation>
    <scope>NUCLEOTIDE SEQUENCE [LARGE SCALE GENOMIC DNA]</scope>
    <source>
        <strain evidence="7 8">E4404</strain>
    </source>
</reference>
<dbReference type="OrthoDB" id="9812260at2"/>
<evidence type="ECO:0000256" key="3">
    <source>
        <dbReference type="ARBA" id="ARBA00034247"/>
    </source>
</evidence>